<organism evidence="2 3">
    <name type="scientific">Methylobacterium nonmethylotrophicum</name>
    <dbReference type="NCBI Taxonomy" id="1141884"/>
    <lineage>
        <taxon>Bacteria</taxon>
        <taxon>Pseudomonadati</taxon>
        <taxon>Pseudomonadota</taxon>
        <taxon>Alphaproteobacteria</taxon>
        <taxon>Hyphomicrobiales</taxon>
        <taxon>Methylobacteriaceae</taxon>
        <taxon>Methylobacterium</taxon>
    </lineage>
</organism>
<dbReference type="Pfam" id="PF01425">
    <property type="entry name" value="Amidase"/>
    <property type="match status" value="1"/>
</dbReference>
<dbReference type="InterPro" id="IPR000120">
    <property type="entry name" value="Amidase"/>
</dbReference>
<reference evidence="2 3" key="1">
    <citation type="submission" date="2019-04" db="EMBL/GenBank/DDBJ databases">
        <authorList>
            <person name="Feng G."/>
            <person name="Zhu H."/>
        </authorList>
    </citation>
    <scope>NUCLEOTIDE SEQUENCE [LARGE SCALE GENOMIC DNA]</scope>
    <source>
        <strain evidence="2 3">6HR-1</strain>
    </source>
</reference>
<evidence type="ECO:0000259" key="1">
    <source>
        <dbReference type="Pfam" id="PF01425"/>
    </source>
</evidence>
<comment type="caution">
    <text evidence="2">The sequence shown here is derived from an EMBL/GenBank/DDBJ whole genome shotgun (WGS) entry which is preliminary data.</text>
</comment>
<dbReference type="GO" id="GO:0003824">
    <property type="term" value="F:catalytic activity"/>
    <property type="evidence" value="ECO:0007669"/>
    <property type="project" value="InterPro"/>
</dbReference>
<proteinExistence type="predicted"/>
<dbReference type="InterPro" id="IPR036928">
    <property type="entry name" value="AS_sf"/>
</dbReference>
<dbReference type="Proteomes" id="UP000297535">
    <property type="component" value="Unassembled WGS sequence"/>
</dbReference>
<dbReference type="NCBIfam" id="NF004622">
    <property type="entry name" value="PRK05962.1"/>
    <property type="match status" value="1"/>
</dbReference>
<gene>
    <name evidence="2" type="ORF">EU555_12070</name>
</gene>
<dbReference type="RefSeq" id="WP_135414898.1">
    <property type="nucleotide sequence ID" value="NZ_SRLB01000008.1"/>
</dbReference>
<sequence>MSTVRQDHPIRDDLERRLALIEEPASRHVFTKLYPEAARAAADAADARRKAGLTLGALDGAIVSIKDLFDVQGEATTAGSSIRRKAEAALQDAPVVARLRRAGAVILAKTNMSEFAFSGLGLNPHWGNPGNAADPSLVPGGSSSGAGVSAALGTSDIAIGTDTGGSVRIPAALNGVVGFKPTARRVPLAGAFPLSPSLDSIGPLARSVEACAAADAVMAGEDYRPLKAAPLRDLRVGVPRGLLFTETDPMVAQAFEAALSTLSAAGARIGETPFDDLLARMAEATAAGPIAAVEAAEVHADWLDAEEAAFDPRVHARISRGRTVTAAAYIRMMRARVDLIAAADERLAPLDVLALPATAIPAPSIASVADDDAVFTRTNILMLRNTMVGNLFDLTGISLPLPGQAKPVGLMLLARHGQDRRLLEIAAGVEAVLRG</sequence>
<feature type="domain" description="Amidase" evidence="1">
    <location>
        <begin position="30"/>
        <end position="423"/>
    </location>
</feature>
<accession>A0A4Z0NRJ3</accession>
<dbReference type="Gene3D" id="3.90.1300.10">
    <property type="entry name" value="Amidase signature (AS) domain"/>
    <property type="match status" value="1"/>
</dbReference>
<dbReference type="SUPFAM" id="SSF75304">
    <property type="entry name" value="Amidase signature (AS) enzymes"/>
    <property type="match status" value="1"/>
</dbReference>
<evidence type="ECO:0000313" key="3">
    <source>
        <dbReference type="Proteomes" id="UP000297535"/>
    </source>
</evidence>
<dbReference type="OrthoDB" id="9811471at2"/>
<keyword evidence="3" id="KW-1185">Reference proteome</keyword>
<name>A0A4Z0NRJ3_9HYPH</name>
<dbReference type="AlphaFoldDB" id="A0A4Z0NRJ3"/>
<dbReference type="NCBIfam" id="NF005460">
    <property type="entry name" value="PRK07056.1"/>
    <property type="match status" value="1"/>
</dbReference>
<dbReference type="EMBL" id="SRLB01000008">
    <property type="protein sequence ID" value="TGD99265.1"/>
    <property type="molecule type" value="Genomic_DNA"/>
</dbReference>
<protein>
    <submittedName>
        <fullName evidence="2">Amidase</fullName>
    </submittedName>
</protein>
<dbReference type="InterPro" id="IPR023631">
    <property type="entry name" value="Amidase_dom"/>
</dbReference>
<dbReference type="PANTHER" id="PTHR11895">
    <property type="entry name" value="TRANSAMIDASE"/>
    <property type="match status" value="1"/>
</dbReference>
<dbReference type="PANTHER" id="PTHR11895:SF176">
    <property type="entry name" value="AMIDASE AMID-RELATED"/>
    <property type="match status" value="1"/>
</dbReference>
<evidence type="ECO:0000313" key="2">
    <source>
        <dbReference type="EMBL" id="TGD99265.1"/>
    </source>
</evidence>